<protein>
    <submittedName>
        <fullName evidence="1">Uncharacterized protein</fullName>
    </submittedName>
</protein>
<organism evidence="1 2">
    <name type="scientific">Palpita vitrealis nucleopolyhedrovirus</name>
    <dbReference type="NCBI Taxonomy" id="2951960"/>
    <lineage>
        <taxon>Viruses</taxon>
        <taxon>Viruses incertae sedis</taxon>
        <taxon>Naldaviricetes</taxon>
        <taxon>Lefavirales</taxon>
        <taxon>Baculoviridae</taxon>
        <taxon>Alphabaculovirus</taxon>
        <taxon>Alphabaculovirus pavitrealis</taxon>
    </lineage>
</organism>
<sequence>MSSVITDIVNFQKSVLNLQDDVNNFLNDNISNYKNKSLQNLSQEEQFKTLEKMMTIKLIESQNLNVGKENVNLQGIVDNITTCINYCINLITIKQYVQ</sequence>
<dbReference type="Proteomes" id="UP001256712">
    <property type="component" value="Segment"/>
</dbReference>
<keyword evidence="2" id="KW-1185">Reference proteome</keyword>
<dbReference type="EMBL" id="OL685370">
    <property type="protein sequence ID" value="USC25921.1"/>
    <property type="molecule type" value="Genomic_DNA"/>
</dbReference>
<dbReference type="Pfam" id="PF10909">
    <property type="entry name" value="DUF2682"/>
    <property type="match status" value="1"/>
</dbReference>
<evidence type="ECO:0000313" key="1">
    <source>
        <dbReference type="EMBL" id="USC25921.1"/>
    </source>
</evidence>
<proteinExistence type="predicted"/>
<evidence type="ECO:0000313" key="2">
    <source>
        <dbReference type="Proteomes" id="UP001256712"/>
    </source>
</evidence>
<reference evidence="1" key="1">
    <citation type="journal article" date="2022" name="J. Invertebr. Pathol.">
        <title>Identification of a new nucleopolyhedrovirus isolated from the olive leaf moth, Palpita vitrealis, from two locations in Egypt.</title>
        <authorList>
            <person name="El-Salamouny S."/>
            <person name="Wennmann J.T."/>
            <person name="Kleespies R.G."/>
            <person name="Richert-Poggeler K.R."/>
            <person name="Mansour A."/>
            <person name="Awad M."/>
            <person name="Agamy E."/>
            <person name="Salama R."/>
            <person name="Jehle J.A."/>
        </authorList>
    </citation>
    <scope>NUCLEOTIDE SEQUENCE</scope>
    <source>
        <strain evidence="1">Giza 2005</strain>
    </source>
</reference>
<dbReference type="InterPro" id="IPR024322">
    <property type="entry name" value="DUF2682"/>
</dbReference>
<accession>A0AAE9RYW3</accession>
<name>A0AAE9RYW3_9ABAC</name>